<dbReference type="SUPFAM" id="SSF48452">
    <property type="entry name" value="TPR-like"/>
    <property type="match status" value="4"/>
</dbReference>
<dbReference type="InterPro" id="IPR011990">
    <property type="entry name" value="TPR-like_helical_dom_sf"/>
</dbReference>
<dbReference type="RefSeq" id="WP_109679243.1">
    <property type="nucleotide sequence ID" value="NZ_CP086615.1"/>
</dbReference>
<keyword evidence="3" id="KW-1185">Reference proteome</keyword>
<dbReference type="Pfam" id="PF13374">
    <property type="entry name" value="TPR_10"/>
    <property type="match status" value="3"/>
</dbReference>
<evidence type="ECO:0000313" key="2">
    <source>
        <dbReference type="EMBL" id="PWG62209.1"/>
    </source>
</evidence>
<organism evidence="2 3">
    <name type="scientific">Sediminicurvatus halobius</name>
    <dbReference type="NCBI Taxonomy" id="2182432"/>
    <lineage>
        <taxon>Bacteria</taxon>
        <taxon>Pseudomonadati</taxon>
        <taxon>Pseudomonadota</taxon>
        <taxon>Gammaproteobacteria</taxon>
        <taxon>Chromatiales</taxon>
        <taxon>Ectothiorhodospiraceae</taxon>
        <taxon>Sediminicurvatus</taxon>
    </lineage>
</organism>
<dbReference type="InterPro" id="IPR053137">
    <property type="entry name" value="NLR-like"/>
</dbReference>
<proteinExistence type="predicted"/>
<name>A0A2U2MZP4_9GAMM</name>
<reference evidence="2 3" key="1">
    <citation type="submission" date="2018-05" db="EMBL/GenBank/DDBJ databases">
        <title>Spiribacter halobius sp. nov., a moderately halophilic bacterium isolated from marine solar saltern.</title>
        <authorList>
            <person name="Zheng W.-S."/>
            <person name="Lu D.-C."/>
            <person name="Du Z.-J."/>
        </authorList>
    </citation>
    <scope>NUCLEOTIDE SEQUENCE [LARGE SCALE GENOMIC DNA]</scope>
    <source>
        <strain evidence="2 3">E85</strain>
    </source>
</reference>
<dbReference type="InterPro" id="IPR019734">
    <property type="entry name" value="TPR_rpt"/>
</dbReference>
<sequence>MNMPRSAPPCPEAANTPGLDVDPLPAADNVAEHLGHSARGGRRLLLTGPEMSGRTATLRTWLAAAREGRWCHVHAAGLAPDRDSPAGVIHGLLTRLRRQLDAADALPLDESGLREALPGWLARLGTGPALIVIDDLDRITGSDLTGEPDWLPAHLPPGVTLVATARRGLLAERLRELGWERLDMNREADPATLLPDYAGAEDPVAAALADVGPERVPLLGALWAAPTGLDAETLAALGLPEPAGDPLVLQDGRRWRLRHAGLRDAVARTLLPGGAERRACHARLAAVIDEPLARARHLALAADWTGLLETLARPEALAAWRGAPFAWQSLWAELPARDTAISHLIQALDTLRRKSGEVERMALAHDGAGRILEQLEAPDAARAVREAAYTRLQALAPESPTRAAAAHQLALSRSAAGDQAGAAAPLREALELRETTLGEDHPDTRSTRAALAATLEANDDLDGATSAYARLLAAREATLGREDAALIPHLTNLGAVHRAANHLERARAPFERAVKLARRHYGDTHPALASALDNLGGLLYAGHDYAGAEARYREALDITQTLFGPGHPATAAGLHNLGTTLDALERFPEAERCFRRALEIRTAALGREHAETATTLHNLAGVLDVTGQREEAETLYREAVAVWKAVVGERHPATATSVNNLADLLRETRRYDEAEPLYRENLAIWSELYGLDHPNTAMTAAELGGLYADARRVDQAEPLLRDAVGRLERIMGIDSSLHVDSLCRLAALLRDTGRGAEGAALLKDAYDRAAGTTKVLSPQLQKLRRHLDALRRAGGGR</sequence>
<dbReference type="OrthoDB" id="5772846at2"/>
<feature type="compositionally biased region" description="Pro residues" evidence="1">
    <location>
        <begin position="1"/>
        <end position="11"/>
    </location>
</feature>
<dbReference type="AlphaFoldDB" id="A0A2U2MZP4"/>
<gene>
    <name evidence="2" type="ORF">DEM34_12940</name>
</gene>
<dbReference type="Pfam" id="PF13424">
    <property type="entry name" value="TPR_12"/>
    <property type="match status" value="2"/>
</dbReference>
<evidence type="ECO:0000313" key="3">
    <source>
        <dbReference type="Proteomes" id="UP000245474"/>
    </source>
</evidence>
<dbReference type="Gene3D" id="1.25.40.10">
    <property type="entry name" value="Tetratricopeptide repeat domain"/>
    <property type="match status" value="4"/>
</dbReference>
<dbReference type="PANTHER" id="PTHR46082:SF6">
    <property type="entry name" value="AAA+ ATPASE DOMAIN-CONTAINING PROTEIN-RELATED"/>
    <property type="match status" value="1"/>
</dbReference>
<dbReference type="SMART" id="SM00028">
    <property type="entry name" value="TPR"/>
    <property type="match status" value="6"/>
</dbReference>
<comment type="caution">
    <text evidence="2">The sequence shown here is derived from an EMBL/GenBank/DDBJ whole genome shotgun (WGS) entry which is preliminary data.</text>
</comment>
<dbReference type="PANTHER" id="PTHR46082">
    <property type="entry name" value="ATP/GTP-BINDING PROTEIN-RELATED"/>
    <property type="match status" value="1"/>
</dbReference>
<dbReference type="Proteomes" id="UP000245474">
    <property type="component" value="Unassembled WGS sequence"/>
</dbReference>
<evidence type="ECO:0000256" key="1">
    <source>
        <dbReference type="SAM" id="MobiDB-lite"/>
    </source>
</evidence>
<accession>A0A2U2MZP4</accession>
<protein>
    <submittedName>
        <fullName evidence="2">Uncharacterized protein</fullName>
    </submittedName>
</protein>
<dbReference type="EMBL" id="QFFI01000021">
    <property type="protein sequence ID" value="PWG62209.1"/>
    <property type="molecule type" value="Genomic_DNA"/>
</dbReference>
<feature type="region of interest" description="Disordered" evidence="1">
    <location>
        <begin position="1"/>
        <end position="21"/>
    </location>
</feature>